<organism evidence="2">
    <name type="scientific">hydrothermal vent metagenome</name>
    <dbReference type="NCBI Taxonomy" id="652676"/>
    <lineage>
        <taxon>unclassified sequences</taxon>
        <taxon>metagenomes</taxon>
        <taxon>ecological metagenomes</taxon>
    </lineage>
</organism>
<dbReference type="AlphaFoldDB" id="A0A170QCF0"/>
<protein>
    <submittedName>
        <fullName evidence="2">Uncharacterized protein</fullName>
    </submittedName>
</protein>
<evidence type="ECO:0000313" key="2">
    <source>
        <dbReference type="EMBL" id="CUV09041.1"/>
    </source>
</evidence>
<evidence type="ECO:0000256" key="1">
    <source>
        <dbReference type="SAM" id="Phobius"/>
    </source>
</evidence>
<reference evidence="2" key="1">
    <citation type="submission" date="2015-10" db="EMBL/GenBank/DDBJ databases">
        <authorList>
            <person name="Gilbert D.G."/>
        </authorList>
    </citation>
    <scope>NUCLEOTIDE SEQUENCE</scope>
</reference>
<feature type="transmembrane region" description="Helical" evidence="1">
    <location>
        <begin position="179"/>
        <end position="198"/>
    </location>
</feature>
<gene>
    <name evidence="2" type="ORF">MGWOODY_Mmi1368</name>
</gene>
<name>A0A170QCF0_9ZZZZ</name>
<dbReference type="EMBL" id="FAXC01000164">
    <property type="protein sequence ID" value="CUV09041.1"/>
    <property type="molecule type" value="Genomic_DNA"/>
</dbReference>
<sequence>MKRLFKPLAIFLSANLLLVQVSAAVLQTKSGKINVGYVGEKLDDIPDGYKKLVRQKMLGLINQNYYEFHNPTDLTAIHSNAISAILSHNENSFNGDLSRLSEEANLDYIFVTSLNNISEDQNRVMLEGNVFRYNRKSDDVYRYEILSYAEDLDLHIQAMKRELVETIPHSVHGLGRNRVYILVGVAIVIGFAMSQTFGSMFKFLQDGNNDEEPVPPVGD</sequence>
<keyword evidence="1" id="KW-0812">Transmembrane</keyword>
<keyword evidence="1" id="KW-1133">Transmembrane helix</keyword>
<keyword evidence="1" id="KW-0472">Membrane</keyword>
<proteinExistence type="predicted"/>
<accession>A0A170QCF0</accession>